<evidence type="ECO:0000313" key="6">
    <source>
        <dbReference type="EMBL" id="MRX47715.1"/>
    </source>
</evidence>
<dbReference type="SMART" id="SM00387">
    <property type="entry name" value="HATPase_c"/>
    <property type="match status" value="1"/>
</dbReference>
<dbReference type="InterPro" id="IPR003661">
    <property type="entry name" value="HisK_dim/P_dom"/>
</dbReference>
<dbReference type="InterPro" id="IPR004358">
    <property type="entry name" value="Sig_transdc_His_kin-like_C"/>
</dbReference>
<dbReference type="InterPro" id="IPR036890">
    <property type="entry name" value="HATPase_C_sf"/>
</dbReference>
<dbReference type="SMART" id="SM00388">
    <property type="entry name" value="HisKA"/>
    <property type="match status" value="1"/>
</dbReference>
<gene>
    <name evidence="6" type="ORF">GJJ64_10970</name>
</gene>
<evidence type="ECO:0000256" key="4">
    <source>
        <dbReference type="SAM" id="Phobius"/>
    </source>
</evidence>
<dbReference type="RefSeq" id="WP_154287813.1">
    <property type="nucleotide sequence ID" value="NZ_WKJI01000002.1"/>
</dbReference>
<dbReference type="InterPro" id="IPR005467">
    <property type="entry name" value="His_kinase_dom"/>
</dbReference>
<dbReference type="PANTHER" id="PTHR43547:SF2">
    <property type="entry name" value="HYBRID SIGNAL TRANSDUCTION HISTIDINE KINASE C"/>
    <property type="match status" value="1"/>
</dbReference>
<dbReference type="SUPFAM" id="SSF47384">
    <property type="entry name" value="Homodimeric domain of signal transducing histidine kinase"/>
    <property type="match status" value="1"/>
</dbReference>
<evidence type="ECO:0000256" key="2">
    <source>
        <dbReference type="ARBA" id="ARBA00012438"/>
    </source>
</evidence>
<dbReference type="Gene3D" id="1.10.287.130">
    <property type="match status" value="1"/>
</dbReference>
<feature type="transmembrane region" description="Helical" evidence="4">
    <location>
        <begin position="108"/>
        <end position="125"/>
    </location>
</feature>
<evidence type="ECO:0000256" key="1">
    <source>
        <dbReference type="ARBA" id="ARBA00000085"/>
    </source>
</evidence>
<dbReference type="GO" id="GO:0000155">
    <property type="term" value="F:phosphorelay sensor kinase activity"/>
    <property type="evidence" value="ECO:0007669"/>
    <property type="project" value="InterPro"/>
</dbReference>
<feature type="transmembrane region" description="Helical" evidence="4">
    <location>
        <begin position="54"/>
        <end position="74"/>
    </location>
</feature>
<dbReference type="PANTHER" id="PTHR43547">
    <property type="entry name" value="TWO-COMPONENT HISTIDINE KINASE"/>
    <property type="match status" value="1"/>
</dbReference>
<organism evidence="6 7">
    <name type="scientific">Pedobacter puniceum</name>
    <dbReference type="NCBI Taxonomy" id="2666136"/>
    <lineage>
        <taxon>Bacteria</taxon>
        <taxon>Pseudomonadati</taxon>
        <taxon>Bacteroidota</taxon>
        <taxon>Sphingobacteriia</taxon>
        <taxon>Sphingobacteriales</taxon>
        <taxon>Sphingobacteriaceae</taxon>
        <taxon>Pedobacter</taxon>
    </lineage>
</organism>
<keyword evidence="4" id="KW-0472">Membrane</keyword>
<keyword evidence="3" id="KW-0597">Phosphoprotein</keyword>
<comment type="catalytic activity">
    <reaction evidence="1">
        <text>ATP + protein L-histidine = ADP + protein N-phospho-L-histidine.</text>
        <dbReference type="EC" id="2.7.13.3"/>
    </reaction>
</comment>
<feature type="transmembrane region" description="Helical" evidence="4">
    <location>
        <begin position="170"/>
        <end position="187"/>
    </location>
</feature>
<feature type="domain" description="Histidine kinase" evidence="5">
    <location>
        <begin position="218"/>
        <end position="432"/>
    </location>
</feature>
<evidence type="ECO:0000313" key="7">
    <source>
        <dbReference type="Proteomes" id="UP000462931"/>
    </source>
</evidence>
<dbReference type="SUPFAM" id="SSF55874">
    <property type="entry name" value="ATPase domain of HSP90 chaperone/DNA topoisomerase II/histidine kinase"/>
    <property type="match status" value="1"/>
</dbReference>
<reference evidence="6 7" key="1">
    <citation type="submission" date="2019-11" db="EMBL/GenBank/DDBJ databases">
        <authorList>
            <person name="Cheng Q."/>
            <person name="Yang Z."/>
        </authorList>
    </citation>
    <scope>NUCLEOTIDE SEQUENCE [LARGE SCALE GENOMIC DNA]</scope>
    <source>
        <strain evidence="6 7">HX-22-1</strain>
    </source>
</reference>
<feature type="transmembrane region" description="Helical" evidence="4">
    <location>
        <begin position="81"/>
        <end position="102"/>
    </location>
</feature>
<dbReference type="Pfam" id="PF00512">
    <property type="entry name" value="HisKA"/>
    <property type="match status" value="1"/>
</dbReference>
<proteinExistence type="predicted"/>
<name>A0A7K0FQH0_9SPHI</name>
<dbReference type="EC" id="2.7.13.3" evidence="2"/>
<keyword evidence="4" id="KW-1133">Transmembrane helix</keyword>
<feature type="transmembrane region" description="Helical" evidence="4">
    <location>
        <begin position="30"/>
        <end position="48"/>
    </location>
</feature>
<dbReference type="EMBL" id="WKJI01000002">
    <property type="protein sequence ID" value="MRX47715.1"/>
    <property type="molecule type" value="Genomic_DNA"/>
</dbReference>
<protein>
    <recommendedName>
        <fullName evidence="2">histidine kinase</fullName>
        <ecNumber evidence="2">2.7.13.3</ecNumber>
    </recommendedName>
</protein>
<sequence length="433" mass="49797">MQNLQKEKNFSLFWKWWTGENLNFTLESRIFHSFSFVVISAVLFVTPINYYNNLIPSFLLTLEILLIQCVTYCISRFRNKLALAIDISAVNINLILAVNYLHNGGIEGPSLLLYIVSLFLLLSISRLNKLPYWLMLNIVFVAIVVALEYYYGEKLITPYPSAESRLFDMISTYFICLVLIYVGTLYLKKSYITQKKIVSEKAEALKVLNDEKDKIFSVISHDLRTPLANVQQYLELAGSVELTPDERKVIKEDLLELTKNAQELLNNLLHWSKNQMKGNTANKRLILVLEEFSPTFNLMKSIAMKKGILLEVEIKNNELYADVEMLKLIFRNLIHNAIKFTPNNGSINICFDTDEHNYHISIKDNGIGIKEEEQVSIFTISTKTNYGTNKEKGTGLGLMLCKEYTDMQGGKIWFTSKEKEGTSFYLSFPKKET</sequence>
<dbReference type="PROSITE" id="PS50109">
    <property type="entry name" value="HIS_KIN"/>
    <property type="match status" value="1"/>
</dbReference>
<dbReference type="AlphaFoldDB" id="A0A7K0FQH0"/>
<dbReference type="Pfam" id="PF02518">
    <property type="entry name" value="HATPase_c"/>
    <property type="match status" value="1"/>
</dbReference>
<dbReference type="Proteomes" id="UP000462931">
    <property type="component" value="Unassembled WGS sequence"/>
</dbReference>
<feature type="transmembrane region" description="Helical" evidence="4">
    <location>
        <begin position="132"/>
        <end position="150"/>
    </location>
</feature>
<dbReference type="CDD" id="cd00075">
    <property type="entry name" value="HATPase"/>
    <property type="match status" value="1"/>
</dbReference>
<accession>A0A7K0FQH0</accession>
<keyword evidence="4" id="KW-0812">Transmembrane</keyword>
<comment type="caution">
    <text evidence="6">The sequence shown here is derived from an EMBL/GenBank/DDBJ whole genome shotgun (WGS) entry which is preliminary data.</text>
</comment>
<evidence type="ECO:0000256" key="3">
    <source>
        <dbReference type="ARBA" id="ARBA00022553"/>
    </source>
</evidence>
<dbReference type="PRINTS" id="PR00344">
    <property type="entry name" value="BCTRLSENSOR"/>
</dbReference>
<dbReference type="InterPro" id="IPR036097">
    <property type="entry name" value="HisK_dim/P_sf"/>
</dbReference>
<dbReference type="CDD" id="cd00082">
    <property type="entry name" value="HisKA"/>
    <property type="match status" value="1"/>
</dbReference>
<dbReference type="InterPro" id="IPR003594">
    <property type="entry name" value="HATPase_dom"/>
</dbReference>
<dbReference type="Gene3D" id="3.30.565.10">
    <property type="entry name" value="Histidine kinase-like ATPase, C-terminal domain"/>
    <property type="match status" value="1"/>
</dbReference>
<keyword evidence="7" id="KW-1185">Reference proteome</keyword>
<evidence type="ECO:0000259" key="5">
    <source>
        <dbReference type="PROSITE" id="PS50109"/>
    </source>
</evidence>